<reference evidence="2" key="1">
    <citation type="journal article" date="2010" name="Science">
        <title>Plasticity of animal genome architecture unmasked by rapid evolution of a pelagic tunicate.</title>
        <authorList>
            <person name="Denoeud F."/>
            <person name="Henriet S."/>
            <person name="Mungpakdee S."/>
            <person name="Aury J.M."/>
            <person name="Da Silva C."/>
            <person name="Brinkmann H."/>
            <person name="Mikhaleva J."/>
            <person name="Olsen L.C."/>
            <person name="Jubin C."/>
            <person name="Canestro C."/>
            <person name="Bouquet J.M."/>
            <person name="Danks G."/>
            <person name="Poulain J."/>
            <person name="Campsteijn C."/>
            <person name="Adamski M."/>
            <person name="Cross I."/>
            <person name="Yadetie F."/>
            <person name="Muffato M."/>
            <person name="Louis A."/>
            <person name="Butcher S."/>
            <person name="Tsagkogeorga G."/>
            <person name="Konrad A."/>
            <person name="Singh S."/>
            <person name="Jensen M.F."/>
            <person name="Cong E.H."/>
            <person name="Eikeseth-Otteraa H."/>
            <person name="Noel B."/>
            <person name="Anthouard V."/>
            <person name="Porcel B.M."/>
            <person name="Kachouri-Lafond R."/>
            <person name="Nishino A."/>
            <person name="Ugolini M."/>
            <person name="Chourrout P."/>
            <person name="Nishida H."/>
            <person name="Aasland R."/>
            <person name="Huzurbazar S."/>
            <person name="Westhof E."/>
            <person name="Delsuc F."/>
            <person name="Lehrach H."/>
            <person name="Reinhardt R."/>
            <person name="Weissenbach J."/>
            <person name="Roy S.W."/>
            <person name="Artiguenave F."/>
            <person name="Postlethwait J.H."/>
            <person name="Manak J.R."/>
            <person name="Thompson E.M."/>
            <person name="Jaillon O."/>
            <person name="Du Pasquier L."/>
            <person name="Boudinot P."/>
            <person name="Liberles D.A."/>
            <person name="Volff J.N."/>
            <person name="Philippe H."/>
            <person name="Lenhard B."/>
            <person name="Roest Crollius H."/>
            <person name="Wincker P."/>
            <person name="Chourrout D."/>
        </authorList>
    </citation>
    <scope>NUCLEOTIDE SEQUENCE [LARGE SCALE GENOMIC DNA]</scope>
</reference>
<keyword evidence="3" id="KW-1185">Reference proteome</keyword>
<name>E4XTP4_OIKDI</name>
<gene>
    <name evidence="2" type="ORF">GSOID_T00003852001</name>
</gene>
<organism evidence="2">
    <name type="scientific">Oikopleura dioica</name>
    <name type="common">Tunicate</name>
    <dbReference type="NCBI Taxonomy" id="34765"/>
    <lineage>
        <taxon>Eukaryota</taxon>
        <taxon>Metazoa</taxon>
        <taxon>Chordata</taxon>
        <taxon>Tunicata</taxon>
        <taxon>Appendicularia</taxon>
        <taxon>Copelata</taxon>
        <taxon>Oikopleuridae</taxon>
        <taxon>Oikopleura</taxon>
    </lineage>
</organism>
<sequence length="378" mass="42170">MTKPAKLTAGQKKDLKKKEAFEKVKESLESGDSAATVLPESPTESLSEQQLVDVPPTLPEQNKVEIKRVIKKVKALEHQIEIAYEHSQFAVPTEIMDGLARLEDNYGRFKSNVKISIAGSIEAQDCYCEILTICFGERTAVLYKLLRRNMHKEHKNLTREEKANKIVRQDAPILAELKSVSTLIHDLINERGSPGTWPISFRDATRLTVDRCFHGIFVELRGILDAPYSTSATPEDVRALVRSVEKDAKFLFGNSTPGAAKLEMLSKAFDEEGASISKQKTFLLARELFPTKKEINGKARTSFCKKPAKIYELFGLDVLDAALQEGLPGWNTEPQNEGEGANNEDSDQSSFASTQAEALTTSNRMKSFYSTLKRKKIA</sequence>
<dbReference type="Proteomes" id="UP000001307">
    <property type="component" value="Unassembled WGS sequence"/>
</dbReference>
<feature type="compositionally biased region" description="Polar residues" evidence="1">
    <location>
        <begin position="348"/>
        <end position="358"/>
    </location>
</feature>
<evidence type="ECO:0000313" key="2">
    <source>
        <dbReference type="EMBL" id="CBY13106.1"/>
    </source>
</evidence>
<dbReference type="OrthoDB" id="10645270at2759"/>
<protein>
    <submittedName>
        <fullName evidence="2">Uncharacterized protein</fullName>
    </submittedName>
</protein>
<dbReference type="InParanoid" id="E4XTP4"/>
<dbReference type="EMBL" id="FN653160">
    <property type="protein sequence ID" value="CBY13106.1"/>
    <property type="molecule type" value="Genomic_DNA"/>
</dbReference>
<proteinExistence type="predicted"/>
<evidence type="ECO:0000313" key="3">
    <source>
        <dbReference type="Proteomes" id="UP000001307"/>
    </source>
</evidence>
<evidence type="ECO:0000256" key="1">
    <source>
        <dbReference type="SAM" id="MobiDB-lite"/>
    </source>
</evidence>
<accession>E4XTP4</accession>
<dbReference type="AlphaFoldDB" id="E4XTP4"/>
<feature type="region of interest" description="Disordered" evidence="1">
    <location>
        <begin position="26"/>
        <end position="50"/>
    </location>
</feature>
<feature type="region of interest" description="Disordered" evidence="1">
    <location>
        <begin position="327"/>
        <end position="358"/>
    </location>
</feature>